<dbReference type="GO" id="GO:0005096">
    <property type="term" value="F:GTPase activator activity"/>
    <property type="evidence" value="ECO:0007669"/>
    <property type="project" value="UniProtKB-KW"/>
</dbReference>
<feature type="compositionally biased region" description="Basic and acidic residues" evidence="6">
    <location>
        <begin position="187"/>
        <end position="202"/>
    </location>
</feature>
<dbReference type="PRINTS" id="PR00405">
    <property type="entry name" value="REVINTRACTNG"/>
</dbReference>
<evidence type="ECO:0000313" key="8">
    <source>
        <dbReference type="EMBL" id="KAJ3218674.1"/>
    </source>
</evidence>
<feature type="compositionally biased region" description="Polar residues" evidence="6">
    <location>
        <begin position="169"/>
        <end position="182"/>
    </location>
</feature>
<evidence type="ECO:0000256" key="3">
    <source>
        <dbReference type="ARBA" id="ARBA00022771"/>
    </source>
</evidence>
<dbReference type="PROSITE" id="PS50115">
    <property type="entry name" value="ARFGAP"/>
    <property type="match status" value="1"/>
</dbReference>
<evidence type="ECO:0000256" key="5">
    <source>
        <dbReference type="PROSITE-ProRule" id="PRU00288"/>
    </source>
</evidence>
<evidence type="ECO:0000313" key="9">
    <source>
        <dbReference type="Proteomes" id="UP001211065"/>
    </source>
</evidence>
<dbReference type="InterPro" id="IPR038508">
    <property type="entry name" value="ArfGAP_dom_sf"/>
</dbReference>
<dbReference type="PANTHER" id="PTHR46395">
    <property type="entry name" value="ADP-RIBOSYLATION FACTOR GTPASE-ACTIVATING PROTEIN 1"/>
    <property type="match status" value="1"/>
</dbReference>
<feature type="compositionally biased region" description="Low complexity" evidence="6">
    <location>
        <begin position="159"/>
        <end position="168"/>
    </location>
</feature>
<keyword evidence="3 5" id="KW-0863">Zinc-finger</keyword>
<dbReference type="GO" id="GO:0032012">
    <property type="term" value="P:regulation of ARF protein signal transduction"/>
    <property type="evidence" value="ECO:0007669"/>
    <property type="project" value="TreeGrafter"/>
</dbReference>
<feature type="compositionally biased region" description="Polar residues" evidence="6">
    <location>
        <begin position="224"/>
        <end position="233"/>
    </location>
</feature>
<evidence type="ECO:0000256" key="2">
    <source>
        <dbReference type="ARBA" id="ARBA00022723"/>
    </source>
</evidence>
<feature type="region of interest" description="Disordered" evidence="6">
    <location>
        <begin position="159"/>
        <end position="235"/>
    </location>
</feature>
<dbReference type="SUPFAM" id="SSF57863">
    <property type="entry name" value="ArfGap/RecO-like zinc finger"/>
    <property type="match status" value="1"/>
</dbReference>
<evidence type="ECO:0000259" key="7">
    <source>
        <dbReference type="PROSITE" id="PS50115"/>
    </source>
</evidence>
<feature type="compositionally biased region" description="Polar residues" evidence="6">
    <location>
        <begin position="329"/>
        <end position="341"/>
    </location>
</feature>
<name>A0AAD5TZK0_9FUNG</name>
<dbReference type="FunFam" id="1.10.220.150:FF:000014">
    <property type="entry name" value="ADP-ribosylation factor GTPase-activating protein"/>
    <property type="match status" value="1"/>
</dbReference>
<comment type="caution">
    <text evidence="8">The sequence shown here is derived from an EMBL/GenBank/DDBJ whole genome shotgun (WGS) entry which is preliminary data.</text>
</comment>
<dbReference type="InterPro" id="IPR001164">
    <property type="entry name" value="ArfGAP_dom"/>
</dbReference>
<reference evidence="8" key="1">
    <citation type="submission" date="2020-05" db="EMBL/GenBank/DDBJ databases">
        <title>Phylogenomic resolution of chytrid fungi.</title>
        <authorList>
            <person name="Stajich J.E."/>
            <person name="Amses K."/>
            <person name="Simmons R."/>
            <person name="Seto K."/>
            <person name="Myers J."/>
            <person name="Bonds A."/>
            <person name="Quandt C.A."/>
            <person name="Barry K."/>
            <person name="Liu P."/>
            <person name="Grigoriev I."/>
            <person name="Longcore J.E."/>
            <person name="James T.Y."/>
        </authorList>
    </citation>
    <scope>NUCLEOTIDE SEQUENCE</scope>
    <source>
        <strain evidence="8">JEL0476</strain>
    </source>
</reference>
<feature type="compositionally biased region" description="Low complexity" evidence="6">
    <location>
        <begin position="399"/>
        <end position="412"/>
    </location>
</feature>
<keyword evidence="1" id="KW-0343">GTPase activation</keyword>
<dbReference type="Gene3D" id="1.10.220.150">
    <property type="entry name" value="Arf GTPase activating protein"/>
    <property type="match status" value="1"/>
</dbReference>
<feature type="compositionally biased region" description="Basic and acidic residues" evidence="6">
    <location>
        <begin position="428"/>
        <end position="439"/>
    </location>
</feature>
<keyword evidence="4" id="KW-0862">Zinc</keyword>
<protein>
    <submittedName>
        <fullName evidence="8">Zn finger-containing GTPase- Activating Protein for ARF</fullName>
    </submittedName>
</protein>
<dbReference type="SMART" id="SM00105">
    <property type="entry name" value="ArfGap"/>
    <property type="match status" value="1"/>
</dbReference>
<dbReference type="InterPro" id="IPR037278">
    <property type="entry name" value="ARFGAP/RecO"/>
</dbReference>
<accession>A0AAD5TZK0</accession>
<dbReference type="GO" id="GO:0000139">
    <property type="term" value="C:Golgi membrane"/>
    <property type="evidence" value="ECO:0007669"/>
    <property type="project" value="TreeGrafter"/>
</dbReference>
<dbReference type="AlphaFoldDB" id="A0AAD5TZK0"/>
<dbReference type="Pfam" id="PF01412">
    <property type="entry name" value="ArfGap"/>
    <property type="match status" value="1"/>
</dbReference>
<sequence>MEYKQILSELQKNEAKGNKTCIDCGAFYPQWASVSHGIMFCLECSGVHRSLGVHLSFVRSLTMDKWTEDQIKRMQFGGNKKALEFFKLHPDWRENMTIQEKYTSKFARLYKEKLTADCEGKAWVMPAYERANSPMNQSRLSESQNSFNENFNKNLQNSNMAKNANNRNYGSTNIDNEWNNNLAKPGATDKERNEEYFRKKGLENNYKSDALPPSQGGKYVGFDTPTQNSQSDPLSDPLATLSKGWSFFSTNALSALDYSTKIAMTSAELVGQKLTETVIEPTTKAVRDPEFKSNMSSYVTHGLTKVTSLTSQIVKEGSNIVNSAIGHTPSGTGFNGQGNQKETNDWNGRDDWNNAAVSEQANYQSTGNNNITSNDWTASNRNVSDKNYRNTNNWKESGNTNNDWNNTSNEENITNREENLTSNFDEWTQPKDSTKKAEALDNWDDWPEAVSNTDTSKNDKKEVNASLNNRSKKVETKVDSWNDGWDDL</sequence>
<feature type="compositionally biased region" description="Polar residues" evidence="6">
    <location>
        <begin position="355"/>
        <end position="382"/>
    </location>
</feature>
<feature type="region of interest" description="Disordered" evidence="6">
    <location>
        <begin position="327"/>
        <end position="488"/>
    </location>
</feature>
<evidence type="ECO:0000256" key="1">
    <source>
        <dbReference type="ARBA" id="ARBA00022468"/>
    </source>
</evidence>
<dbReference type="EMBL" id="JADGJW010000369">
    <property type="protein sequence ID" value="KAJ3218674.1"/>
    <property type="molecule type" value="Genomic_DNA"/>
</dbReference>
<dbReference type="CDD" id="cd08830">
    <property type="entry name" value="ArfGap_ArfGap1"/>
    <property type="match status" value="1"/>
</dbReference>
<keyword evidence="9" id="KW-1185">Reference proteome</keyword>
<evidence type="ECO:0000256" key="4">
    <source>
        <dbReference type="ARBA" id="ARBA00022833"/>
    </source>
</evidence>
<gene>
    <name evidence="8" type="primary">GCS1</name>
    <name evidence="8" type="ORF">HK099_004962</name>
</gene>
<dbReference type="Proteomes" id="UP001211065">
    <property type="component" value="Unassembled WGS sequence"/>
</dbReference>
<evidence type="ECO:0000256" key="6">
    <source>
        <dbReference type="SAM" id="MobiDB-lite"/>
    </source>
</evidence>
<keyword evidence="2" id="KW-0479">Metal-binding</keyword>
<feature type="domain" description="Arf-GAP" evidence="7">
    <location>
        <begin position="4"/>
        <end position="123"/>
    </location>
</feature>
<organism evidence="8 9">
    <name type="scientific">Clydaea vesicula</name>
    <dbReference type="NCBI Taxonomy" id="447962"/>
    <lineage>
        <taxon>Eukaryota</taxon>
        <taxon>Fungi</taxon>
        <taxon>Fungi incertae sedis</taxon>
        <taxon>Chytridiomycota</taxon>
        <taxon>Chytridiomycota incertae sedis</taxon>
        <taxon>Chytridiomycetes</taxon>
        <taxon>Lobulomycetales</taxon>
        <taxon>Lobulomycetaceae</taxon>
        <taxon>Clydaea</taxon>
    </lineage>
</organism>
<dbReference type="GO" id="GO:0008270">
    <property type="term" value="F:zinc ion binding"/>
    <property type="evidence" value="ECO:0007669"/>
    <property type="project" value="UniProtKB-KW"/>
</dbReference>
<feature type="compositionally biased region" description="Polar residues" evidence="6">
    <location>
        <begin position="389"/>
        <end position="398"/>
    </location>
</feature>
<feature type="compositionally biased region" description="Basic and acidic residues" evidence="6">
    <location>
        <begin position="342"/>
        <end position="352"/>
    </location>
</feature>
<proteinExistence type="predicted"/>
<dbReference type="GO" id="GO:0030100">
    <property type="term" value="P:regulation of endocytosis"/>
    <property type="evidence" value="ECO:0007669"/>
    <property type="project" value="TreeGrafter"/>
</dbReference>
<dbReference type="PANTHER" id="PTHR46395:SF1">
    <property type="entry name" value="ADP-RIBOSYLATION FACTOR GTPASE-ACTIVATING PROTEIN 1"/>
    <property type="match status" value="1"/>
</dbReference>